<evidence type="ECO:0000313" key="9">
    <source>
        <dbReference type="Proteomes" id="UP001196980"/>
    </source>
</evidence>
<dbReference type="EMBL" id="JABXWD010000117">
    <property type="protein sequence ID" value="MBV6341523.1"/>
    <property type="molecule type" value="Genomic_DNA"/>
</dbReference>
<dbReference type="PIRSF" id="PIRSF000193">
    <property type="entry name" value="Pyrrol-5-carb_rd"/>
    <property type="match status" value="1"/>
</dbReference>
<name>A0ABS6RZM4_9BACT</name>
<gene>
    <name evidence="3 8" type="primary">proC</name>
    <name evidence="8" type="ORF">HWQ67_07990</name>
</gene>
<dbReference type="HAMAP" id="MF_01925">
    <property type="entry name" value="P5C_reductase"/>
    <property type="match status" value="1"/>
</dbReference>
<keyword evidence="9" id="KW-1185">Reference proteome</keyword>
<comment type="pathway">
    <text evidence="3 5">Amino-acid biosynthesis; L-proline biosynthesis; L-proline from L-glutamate 5-semialdehyde: step 1/1.</text>
</comment>
<dbReference type="PANTHER" id="PTHR11645">
    <property type="entry name" value="PYRROLINE-5-CARBOXYLATE REDUCTASE"/>
    <property type="match status" value="1"/>
</dbReference>
<dbReference type="Pfam" id="PF03807">
    <property type="entry name" value="F420_oxidored"/>
    <property type="match status" value="1"/>
</dbReference>
<dbReference type="GO" id="GO:0004735">
    <property type="term" value="F:pyrroline-5-carboxylate reductase activity"/>
    <property type="evidence" value="ECO:0007669"/>
    <property type="project" value="UniProtKB-EC"/>
</dbReference>
<comment type="catalytic activity">
    <reaction evidence="3">
        <text>L-proline + NAD(+) = (S)-1-pyrroline-5-carboxylate + NADH + 2 H(+)</text>
        <dbReference type="Rhea" id="RHEA:14105"/>
        <dbReference type="ChEBI" id="CHEBI:15378"/>
        <dbReference type="ChEBI" id="CHEBI:17388"/>
        <dbReference type="ChEBI" id="CHEBI:57540"/>
        <dbReference type="ChEBI" id="CHEBI:57945"/>
        <dbReference type="ChEBI" id="CHEBI:60039"/>
        <dbReference type="EC" id="1.5.1.2"/>
    </reaction>
</comment>
<comment type="similarity">
    <text evidence="3 5">Belongs to the pyrroline-5-carboxylate reductase family.</text>
</comment>
<accession>A0ABS6RZM4</accession>
<keyword evidence="3 5" id="KW-0641">Proline biosynthesis</keyword>
<evidence type="ECO:0000259" key="7">
    <source>
        <dbReference type="Pfam" id="PF14748"/>
    </source>
</evidence>
<reference evidence="8 9" key="1">
    <citation type="journal article" date="2020" name="J Geophys Res Biogeosci">
        <title>Magnetotaxis as an Adaptation to Enable Bacterial Shuttling of Microbial Sulfur and Sulfur Cycling Across Aquatic Oxic#Anoxic Interfaces.</title>
        <authorList>
            <person name="Li J."/>
            <person name="Liu P."/>
            <person name="Wang J."/>
            <person name="Roberts A.P."/>
            <person name="Pan Y."/>
        </authorList>
    </citation>
    <scope>NUCLEOTIDE SEQUENCE [LARGE SCALE GENOMIC DNA]</scope>
    <source>
        <strain evidence="8 9">MYR-1_YQ</strain>
    </source>
</reference>
<dbReference type="Pfam" id="PF14748">
    <property type="entry name" value="P5CR_dimer"/>
    <property type="match status" value="1"/>
</dbReference>
<keyword evidence="1 3" id="KW-0521">NADP</keyword>
<dbReference type="InterPro" id="IPR000304">
    <property type="entry name" value="Pyrroline-COOH_reductase"/>
</dbReference>
<evidence type="ECO:0000256" key="2">
    <source>
        <dbReference type="ARBA" id="ARBA00023002"/>
    </source>
</evidence>
<evidence type="ECO:0000256" key="5">
    <source>
        <dbReference type="RuleBase" id="RU003903"/>
    </source>
</evidence>
<evidence type="ECO:0000256" key="3">
    <source>
        <dbReference type="HAMAP-Rule" id="MF_01925"/>
    </source>
</evidence>
<comment type="function">
    <text evidence="3">Catalyzes the reduction of 1-pyrroline-5-carboxylate (PCA) to L-proline.</text>
</comment>
<keyword evidence="3 5" id="KW-0028">Amino-acid biosynthesis</keyword>
<dbReference type="RefSeq" id="WP_218252158.1">
    <property type="nucleotide sequence ID" value="NZ_JABXWD010000117.1"/>
</dbReference>
<comment type="catalytic activity">
    <reaction evidence="3 5">
        <text>L-proline + NADP(+) = (S)-1-pyrroline-5-carboxylate + NADPH + 2 H(+)</text>
        <dbReference type="Rhea" id="RHEA:14109"/>
        <dbReference type="ChEBI" id="CHEBI:15378"/>
        <dbReference type="ChEBI" id="CHEBI:17388"/>
        <dbReference type="ChEBI" id="CHEBI:57783"/>
        <dbReference type="ChEBI" id="CHEBI:58349"/>
        <dbReference type="ChEBI" id="CHEBI:60039"/>
        <dbReference type="EC" id="1.5.1.2"/>
    </reaction>
</comment>
<organism evidence="8 9">
    <name type="scientific">Candidatus Magnetobacterium casense</name>
    <dbReference type="NCBI Taxonomy" id="1455061"/>
    <lineage>
        <taxon>Bacteria</taxon>
        <taxon>Pseudomonadati</taxon>
        <taxon>Nitrospirota</taxon>
        <taxon>Thermodesulfovibrionia</taxon>
        <taxon>Thermodesulfovibrionales</taxon>
        <taxon>Candidatus Magnetobacteriaceae</taxon>
        <taxon>Candidatus Magnetobacterium</taxon>
    </lineage>
</organism>
<evidence type="ECO:0000259" key="6">
    <source>
        <dbReference type="Pfam" id="PF03807"/>
    </source>
</evidence>
<proteinExistence type="inferred from homology"/>
<dbReference type="EC" id="1.5.1.2" evidence="3 4"/>
<feature type="domain" description="Pyrroline-5-carboxylate reductase catalytic N-terminal" evidence="6">
    <location>
        <begin position="11"/>
        <end position="102"/>
    </location>
</feature>
<dbReference type="PANTHER" id="PTHR11645:SF0">
    <property type="entry name" value="PYRROLINE-5-CARBOXYLATE REDUCTASE 3"/>
    <property type="match status" value="1"/>
</dbReference>
<evidence type="ECO:0000256" key="1">
    <source>
        <dbReference type="ARBA" id="ARBA00022857"/>
    </source>
</evidence>
<protein>
    <recommendedName>
        <fullName evidence="3 4">Pyrroline-5-carboxylate reductase</fullName>
        <shortName evidence="3">P5C reductase</shortName>
        <shortName evidence="3">P5CR</shortName>
        <ecNumber evidence="3 4">1.5.1.2</ecNumber>
    </recommendedName>
    <alternativeName>
        <fullName evidence="3">PCA reductase</fullName>
    </alternativeName>
</protein>
<dbReference type="NCBIfam" id="TIGR00112">
    <property type="entry name" value="proC"/>
    <property type="match status" value="1"/>
</dbReference>
<comment type="caution">
    <text evidence="8">The sequence shown here is derived from an EMBL/GenBank/DDBJ whole genome shotgun (WGS) entry which is preliminary data.</text>
</comment>
<sequence>MDGKKDGVTMIGFIGGGNMAEAMLKGMLAKGMRDVIVSEPRQDRRQQLAQLYGINTTGDNLELINACDVIIVAIKPQTLAALADETRAVDFTGKVIISIMAGINLSYLGKVFRGASVIRVMPNTPALEQEGMSVISVGEGVAEGVLSQATGILDCIGKTLVLPESFMDAVTAVSGSGPAFIAYFVDAMIDAGEGLGLGRDTAVMLAIQTLVGTAKLLDSGIPPAAIVKMVASPGGTTEAGLNVLNNSNVKGIVTQTLVAACQRSVELGKKLGC</sequence>
<comment type="subcellular location">
    <subcellularLocation>
        <location evidence="3">Cytoplasm</location>
    </subcellularLocation>
</comment>
<feature type="domain" description="Pyrroline-5-carboxylate reductase dimerisation" evidence="7">
    <location>
        <begin position="164"/>
        <end position="267"/>
    </location>
</feature>
<evidence type="ECO:0000313" key="8">
    <source>
        <dbReference type="EMBL" id="MBV6341523.1"/>
    </source>
</evidence>
<keyword evidence="3" id="KW-0963">Cytoplasm</keyword>
<keyword evidence="2 3" id="KW-0560">Oxidoreductase</keyword>
<dbReference type="Proteomes" id="UP001196980">
    <property type="component" value="Unassembled WGS sequence"/>
</dbReference>
<dbReference type="InterPro" id="IPR053790">
    <property type="entry name" value="P5CR-like_CS"/>
</dbReference>
<dbReference type="InterPro" id="IPR028939">
    <property type="entry name" value="P5C_Rdtase_cat_N"/>
</dbReference>
<evidence type="ECO:0000256" key="4">
    <source>
        <dbReference type="NCBIfam" id="TIGR00112"/>
    </source>
</evidence>
<dbReference type="PROSITE" id="PS00521">
    <property type="entry name" value="P5CR"/>
    <property type="match status" value="1"/>
</dbReference>
<dbReference type="InterPro" id="IPR029036">
    <property type="entry name" value="P5CR_dimer"/>
</dbReference>